<dbReference type="InterPro" id="IPR036397">
    <property type="entry name" value="RNaseH_sf"/>
</dbReference>
<sequence length="168" mass="19588">MENNINDQPERYFLSFIRRRRVNQIVSNELRVMDNVPFHKTALVQNTIRAFNHVPIYLPPCSPFLNPIENLFSKWKGLVCQANSKTADELYSSIETCSSHITSNDCLGFYRQIERYLPGCIRSCPVENLYIFILNYLNFCVENFLNTGIQQEEISREDLLKNGRASNE</sequence>
<accession>A0A0C2NEP4</accession>
<comment type="caution">
    <text evidence="2">The sequence shown here is derived from an EMBL/GenBank/DDBJ whole genome shotgun (WGS) entry which is preliminary data.</text>
</comment>
<dbReference type="Proteomes" id="UP000031668">
    <property type="component" value="Unassembled WGS sequence"/>
</dbReference>
<reference evidence="2 3" key="1">
    <citation type="journal article" date="2014" name="Genome Biol. Evol.">
        <title>The genome of the myxosporean Thelohanellus kitauei shows adaptations to nutrient acquisition within its fish host.</title>
        <authorList>
            <person name="Yang Y."/>
            <person name="Xiong J."/>
            <person name="Zhou Z."/>
            <person name="Huo F."/>
            <person name="Miao W."/>
            <person name="Ran C."/>
            <person name="Liu Y."/>
            <person name="Zhang J."/>
            <person name="Feng J."/>
            <person name="Wang M."/>
            <person name="Wang M."/>
            <person name="Wang L."/>
            <person name="Yao B."/>
        </authorList>
    </citation>
    <scope>NUCLEOTIDE SEQUENCE [LARGE SCALE GENOMIC DNA]</scope>
    <source>
        <strain evidence="2">Wuqing</strain>
    </source>
</reference>
<evidence type="ECO:0000313" key="2">
    <source>
        <dbReference type="EMBL" id="KII72487.1"/>
    </source>
</evidence>
<protein>
    <recommendedName>
        <fullName evidence="1">Tc1-like transposase DDE domain-containing protein</fullName>
    </recommendedName>
</protein>
<dbReference type="EMBL" id="JWZT01001202">
    <property type="protein sequence ID" value="KII72487.1"/>
    <property type="molecule type" value="Genomic_DNA"/>
</dbReference>
<dbReference type="InterPro" id="IPR038717">
    <property type="entry name" value="Tc1-like_DDE_dom"/>
</dbReference>
<dbReference type="GO" id="GO:0003676">
    <property type="term" value="F:nucleic acid binding"/>
    <property type="evidence" value="ECO:0007669"/>
    <property type="project" value="InterPro"/>
</dbReference>
<keyword evidence="3" id="KW-1185">Reference proteome</keyword>
<name>A0A0C2NEP4_THEKT</name>
<dbReference type="Gene3D" id="3.30.420.10">
    <property type="entry name" value="Ribonuclease H-like superfamily/Ribonuclease H"/>
    <property type="match status" value="1"/>
</dbReference>
<proteinExistence type="predicted"/>
<dbReference type="Pfam" id="PF13358">
    <property type="entry name" value="DDE_3"/>
    <property type="match status" value="1"/>
</dbReference>
<evidence type="ECO:0000259" key="1">
    <source>
        <dbReference type="Pfam" id="PF13358"/>
    </source>
</evidence>
<dbReference type="OrthoDB" id="2266637at2759"/>
<gene>
    <name evidence="2" type="ORF">RF11_09735</name>
</gene>
<feature type="domain" description="Tc1-like transposase DDE" evidence="1">
    <location>
        <begin position="3"/>
        <end position="90"/>
    </location>
</feature>
<dbReference type="AlphaFoldDB" id="A0A0C2NEP4"/>
<organism evidence="2 3">
    <name type="scientific">Thelohanellus kitauei</name>
    <name type="common">Myxosporean</name>
    <dbReference type="NCBI Taxonomy" id="669202"/>
    <lineage>
        <taxon>Eukaryota</taxon>
        <taxon>Metazoa</taxon>
        <taxon>Cnidaria</taxon>
        <taxon>Myxozoa</taxon>
        <taxon>Myxosporea</taxon>
        <taxon>Bivalvulida</taxon>
        <taxon>Platysporina</taxon>
        <taxon>Myxobolidae</taxon>
        <taxon>Thelohanellus</taxon>
    </lineage>
</organism>
<evidence type="ECO:0000313" key="3">
    <source>
        <dbReference type="Proteomes" id="UP000031668"/>
    </source>
</evidence>